<protein>
    <submittedName>
        <fullName evidence="1">Uncharacterized protein</fullName>
    </submittedName>
</protein>
<keyword evidence="2" id="KW-1185">Reference proteome</keyword>
<reference evidence="1 2" key="1">
    <citation type="journal article" date="2021" name="Nat. Commun.">
        <title>Genetic determinants of endophytism in the Arabidopsis root mycobiome.</title>
        <authorList>
            <person name="Mesny F."/>
            <person name="Miyauchi S."/>
            <person name="Thiergart T."/>
            <person name="Pickel B."/>
            <person name="Atanasova L."/>
            <person name="Karlsson M."/>
            <person name="Huettel B."/>
            <person name="Barry K.W."/>
            <person name="Haridas S."/>
            <person name="Chen C."/>
            <person name="Bauer D."/>
            <person name="Andreopoulos W."/>
            <person name="Pangilinan J."/>
            <person name="LaButti K."/>
            <person name="Riley R."/>
            <person name="Lipzen A."/>
            <person name="Clum A."/>
            <person name="Drula E."/>
            <person name="Henrissat B."/>
            <person name="Kohler A."/>
            <person name="Grigoriev I.V."/>
            <person name="Martin F.M."/>
            <person name="Hacquard S."/>
        </authorList>
    </citation>
    <scope>NUCLEOTIDE SEQUENCE [LARGE SCALE GENOMIC DNA]</scope>
    <source>
        <strain evidence="1 2">MPI-SDFR-AT-0079</strain>
    </source>
</reference>
<dbReference type="Proteomes" id="UP000724584">
    <property type="component" value="Unassembled WGS sequence"/>
</dbReference>
<comment type="caution">
    <text evidence="1">The sequence shown here is derived from an EMBL/GenBank/DDBJ whole genome shotgun (WGS) entry which is preliminary data.</text>
</comment>
<proteinExistence type="predicted"/>
<gene>
    <name evidence="1" type="ORF">F5144DRAFT_569983</name>
</gene>
<dbReference type="EMBL" id="JAGIZQ010000003">
    <property type="protein sequence ID" value="KAH6637226.1"/>
    <property type="molecule type" value="Genomic_DNA"/>
</dbReference>
<organism evidence="1 2">
    <name type="scientific">Chaetomium tenue</name>
    <dbReference type="NCBI Taxonomy" id="1854479"/>
    <lineage>
        <taxon>Eukaryota</taxon>
        <taxon>Fungi</taxon>
        <taxon>Dikarya</taxon>
        <taxon>Ascomycota</taxon>
        <taxon>Pezizomycotina</taxon>
        <taxon>Sordariomycetes</taxon>
        <taxon>Sordariomycetidae</taxon>
        <taxon>Sordariales</taxon>
        <taxon>Chaetomiaceae</taxon>
        <taxon>Chaetomium</taxon>
    </lineage>
</organism>
<accession>A0ACB7PEF7</accession>
<sequence length="1287" mass="142714">MAGPHNDAGRGTQSSYAAGNTFTGPGFQNNAPIAQLNQYINETESNEAQWLRHLFITDPRCDKKRLEDAKGGILPAACDWVLRQPTFQIWQDDPHARLLWINSGPGTGKTMAFCHILDELVSELGSEDRLAYFFFEEGSTEAGTASAVLRSLAYMLITCSKPPDKELLIFVGEECDATGTKVLGGPGSWYRLEKIFRRILGGLSRPGKRGTIYLCVDALNECTEDLQNLLKFVVGVADSEDMPRVKWLLTSRWASAISRALNVGGTATRYSMDLDDYQEETSRAMNSYVDHCAEELTKMHGGLGVEEVRKRLRGKAEKGYSFQYMSLLVAKGQQATTPEGLLEIVDDAAEDIAGLYQQTAERIRHLHDQIQRGCLDALTAVATAYRPLHYSELCALSDIHPNEAARSIIRECEPFWAINNNGDAQITNQSAREFLSAKNTLLSSSLEERHHQMFSRSLKTMNKMLYRDMCSLGHPGYPTVDVKPEQRERLAGVGYACEYWIEHLIASGDRGLNVRDATAVRRFLEERFMNWVEAVSLLGNGHSVLLSWSKLVNFLRKIPNMESLVEIAADAQSFIEFNVPSIMAYPLQTYTSALLFAPTQSKIVDLFTHEKPSWVAVGNGMERSRWSPWIRTLTPQARNVVVTKPAAFSSDGNWVAALLQGDGQAREVSYYEVDVWDLRSGICLWTFPGATDCVGFPPQGSRLAVTMDGDMRLWDLTQGCWDDNQILKGLSPIHAAFSPDGIWLAAVAGEPDDKVQMWDWERGDCVLKFGGAESGTGAIQAIAFSSNGLWVATADRKGMSVWDHESGNCLWRNDTTTTTLAFSTITEGIVISANYGTLTAWDWRTDRLVRKLVVKEKISLRETQTPVAISADGSRFAAAPVSMINIWEAKTKRRLQTLEGYEKYVGSLAFSPDGGQLAVGGDWGLKICLTASTKVNTSQEQRDHKGKIKWIKLSDDGKRILSISVDIVRVWDAMTGRCISQIDTCKPNVVPEDDDLLDAALSGNGSRLILVYRDYDPTVWDIDEKGHDRGSIPEQAALACLSFDGGRAALVTVSHEIRVWNFAIDKFDHDNINFSPYNGRTKNVGCIVFSPVASQIAVSRGGAITIWECLERRQKKRQTMVTAKTVKSLCFSHDGQLLLSSYEEEIRVWDVASGHCARIVRGVVPGIGVVGFDALSTRILSNFGFLAVNGQSATFMLLPNDTTPEEQCQRLGFGIDKDKSWVTWGSDRVLWLPPEYRPDSVAVLPAEPSKRLQASLIVLGCYSGRVVFLRFSGQKPPLLGREPVTAT</sequence>
<evidence type="ECO:0000313" key="1">
    <source>
        <dbReference type="EMBL" id="KAH6637226.1"/>
    </source>
</evidence>
<name>A0ACB7PEF7_9PEZI</name>
<evidence type="ECO:0000313" key="2">
    <source>
        <dbReference type="Proteomes" id="UP000724584"/>
    </source>
</evidence>